<reference evidence="2" key="1">
    <citation type="submission" date="2020-09" db="EMBL/GenBank/DDBJ databases">
        <title>Genome-Enabled Discovery of Anthraquinone Biosynthesis in Senna tora.</title>
        <authorList>
            <person name="Kang S.-H."/>
            <person name="Pandey R.P."/>
            <person name="Lee C.-M."/>
            <person name="Sim J.-S."/>
            <person name="Jeong J.-T."/>
            <person name="Choi B.-S."/>
            <person name="Jung M."/>
            <person name="Ginzburg D."/>
            <person name="Zhao K."/>
            <person name="Won S.Y."/>
            <person name="Oh T.-J."/>
            <person name="Yu Y."/>
            <person name="Kim N.-H."/>
            <person name="Lee O.R."/>
            <person name="Lee T.-H."/>
            <person name="Bashyal P."/>
            <person name="Kim T.-S."/>
            <person name="Lee W.-H."/>
            <person name="Kawkins C."/>
            <person name="Kim C.-K."/>
            <person name="Kim J.S."/>
            <person name="Ahn B.O."/>
            <person name="Rhee S.Y."/>
            <person name="Sohng J.K."/>
        </authorList>
    </citation>
    <scope>NUCLEOTIDE SEQUENCE</scope>
    <source>
        <tissue evidence="2">Leaf</tissue>
    </source>
</reference>
<keyword evidence="3" id="KW-1185">Reference proteome</keyword>
<evidence type="ECO:0000313" key="2">
    <source>
        <dbReference type="EMBL" id="KAF7815221.1"/>
    </source>
</evidence>
<protein>
    <submittedName>
        <fullName evidence="2">Uncharacterized protein</fullName>
    </submittedName>
</protein>
<feature type="region of interest" description="Disordered" evidence="1">
    <location>
        <begin position="102"/>
        <end position="123"/>
    </location>
</feature>
<name>A0A834T6Q9_9FABA</name>
<evidence type="ECO:0000256" key="1">
    <source>
        <dbReference type="SAM" id="MobiDB-lite"/>
    </source>
</evidence>
<dbReference type="Proteomes" id="UP000634136">
    <property type="component" value="Unassembled WGS sequence"/>
</dbReference>
<comment type="caution">
    <text evidence="2">The sequence shown here is derived from an EMBL/GenBank/DDBJ whole genome shotgun (WGS) entry which is preliminary data.</text>
</comment>
<accession>A0A834T6Q9</accession>
<dbReference type="EMBL" id="JAAIUW010000009">
    <property type="protein sequence ID" value="KAF7815221.1"/>
    <property type="molecule type" value="Genomic_DNA"/>
</dbReference>
<dbReference type="AlphaFoldDB" id="A0A834T6Q9"/>
<feature type="region of interest" description="Disordered" evidence="1">
    <location>
        <begin position="1"/>
        <end position="22"/>
    </location>
</feature>
<gene>
    <name evidence="2" type="ORF">G2W53_029190</name>
</gene>
<sequence>MRTQSSCAHDVAHLPSSLGSSPPPRQLHLLPYHARRGGLWSSLNCWGIKEIQVVSKVSSQWNTLLSLWSNVLRPRLCVSLMRRYNSTTSGSILSLHPGQRIECSSDTETKPLMPQQKPSEEHRWWRRAEAEEHQW</sequence>
<organism evidence="2 3">
    <name type="scientific">Senna tora</name>
    <dbReference type="NCBI Taxonomy" id="362788"/>
    <lineage>
        <taxon>Eukaryota</taxon>
        <taxon>Viridiplantae</taxon>
        <taxon>Streptophyta</taxon>
        <taxon>Embryophyta</taxon>
        <taxon>Tracheophyta</taxon>
        <taxon>Spermatophyta</taxon>
        <taxon>Magnoliopsida</taxon>
        <taxon>eudicotyledons</taxon>
        <taxon>Gunneridae</taxon>
        <taxon>Pentapetalae</taxon>
        <taxon>rosids</taxon>
        <taxon>fabids</taxon>
        <taxon>Fabales</taxon>
        <taxon>Fabaceae</taxon>
        <taxon>Caesalpinioideae</taxon>
        <taxon>Cassia clade</taxon>
        <taxon>Senna</taxon>
    </lineage>
</organism>
<evidence type="ECO:0000313" key="3">
    <source>
        <dbReference type="Proteomes" id="UP000634136"/>
    </source>
</evidence>
<proteinExistence type="predicted"/>